<keyword evidence="2 8" id="KW-0444">Lipid biosynthesis</keyword>
<dbReference type="HOGENOM" id="CLU_000022_69_2_1"/>
<evidence type="ECO:0000259" key="11">
    <source>
        <dbReference type="PROSITE" id="PS52004"/>
    </source>
</evidence>
<dbReference type="GO" id="GO:0006633">
    <property type="term" value="P:fatty acid biosynthetic process"/>
    <property type="evidence" value="ECO:0007669"/>
    <property type="project" value="UniProtKB-KW"/>
</dbReference>
<evidence type="ECO:0000256" key="8">
    <source>
        <dbReference type="PIRNR" id="PIRNR000447"/>
    </source>
</evidence>
<keyword evidence="4" id="KW-0276">Fatty acid metabolism</keyword>
<dbReference type="InterPro" id="IPR014031">
    <property type="entry name" value="Ketoacyl_synth_C"/>
</dbReference>
<dbReference type="SMART" id="SM00825">
    <property type="entry name" value="PKS_KS"/>
    <property type="match status" value="1"/>
</dbReference>
<dbReference type="STRING" id="1076872.G8ZZL6"/>
<evidence type="ECO:0000256" key="7">
    <source>
        <dbReference type="ARBA" id="ARBA00023315"/>
    </source>
</evidence>
<dbReference type="PROSITE" id="PS52004">
    <property type="entry name" value="KS3_2"/>
    <property type="match status" value="1"/>
</dbReference>
<organism evidence="12 13">
    <name type="scientific">Torulaspora delbrueckii</name>
    <name type="common">Yeast</name>
    <name type="synonym">Candida colliculosa</name>
    <dbReference type="NCBI Taxonomy" id="4950"/>
    <lineage>
        <taxon>Eukaryota</taxon>
        <taxon>Fungi</taxon>
        <taxon>Dikarya</taxon>
        <taxon>Ascomycota</taxon>
        <taxon>Saccharomycotina</taxon>
        <taxon>Saccharomycetes</taxon>
        <taxon>Saccharomycetales</taxon>
        <taxon>Saccharomycetaceae</taxon>
        <taxon>Torulaspora</taxon>
    </lineage>
</organism>
<evidence type="ECO:0000256" key="6">
    <source>
        <dbReference type="ARBA" id="ARBA00023160"/>
    </source>
</evidence>
<proteinExistence type="inferred from homology"/>
<dbReference type="InParanoid" id="G8ZZL6"/>
<dbReference type="SUPFAM" id="SSF53901">
    <property type="entry name" value="Thiolase-like"/>
    <property type="match status" value="1"/>
</dbReference>
<dbReference type="eggNOG" id="KOG1394">
    <property type="taxonomic scope" value="Eukaryota"/>
</dbReference>
<dbReference type="NCBIfam" id="NF005589">
    <property type="entry name" value="PRK07314.1"/>
    <property type="match status" value="1"/>
</dbReference>
<dbReference type="InterPro" id="IPR020841">
    <property type="entry name" value="PKS_Beta-ketoAc_synthase_dom"/>
</dbReference>
<name>G8ZZL6_TORDE</name>
<evidence type="ECO:0000256" key="3">
    <source>
        <dbReference type="ARBA" id="ARBA00022679"/>
    </source>
</evidence>
<keyword evidence="3 8" id="KW-0808">Transferase</keyword>
<dbReference type="Gene3D" id="3.40.47.10">
    <property type="match status" value="1"/>
</dbReference>
<dbReference type="PIRSF" id="PIRSF000447">
    <property type="entry name" value="KAS_II"/>
    <property type="match status" value="1"/>
</dbReference>
<dbReference type="InterPro" id="IPR017568">
    <property type="entry name" value="3-oxoacyl-ACP_synth-2"/>
</dbReference>
<keyword evidence="7" id="KW-0012">Acyltransferase</keyword>
<protein>
    <recommendedName>
        <fullName evidence="8">3-oxoacyl-[acyl-carrier-protein] synthase</fullName>
    </recommendedName>
</protein>
<dbReference type="Proteomes" id="UP000005627">
    <property type="component" value="Chromosome 8"/>
</dbReference>
<comment type="similarity">
    <text evidence="1 8 10">Belongs to the thiolase-like superfamily. Beta-ketoacyl-ACP synthases family.</text>
</comment>
<dbReference type="GO" id="GO:0004315">
    <property type="term" value="F:3-oxoacyl-[acyl-carrier-protein] synthase activity"/>
    <property type="evidence" value="ECO:0007669"/>
    <property type="project" value="TreeGrafter"/>
</dbReference>
<evidence type="ECO:0000256" key="2">
    <source>
        <dbReference type="ARBA" id="ARBA00022516"/>
    </source>
</evidence>
<dbReference type="InterPro" id="IPR016039">
    <property type="entry name" value="Thiolase-like"/>
</dbReference>
<evidence type="ECO:0000313" key="13">
    <source>
        <dbReference type="Proteomes" id="UP000005627"/>
    </source>
</evidence>
<dbReference type="PANTHER" id="PTHR11712">
    <property type="entry name" value="POLYKETIDE SYNTHASE-RELATED"/>
    <property type="match status" value="1"/>
</dbReference>
<dbReference type="GO" id="GO:0005739">
    <property type="term" value="C:mitochondrion"/>
    <property type="evidence" value="ECO:0007669"/>
    <property type="project" value="TreeGrafter"/>
</dbReference>
<evidence type="ECO:0000256" key="1">
    <source>
        <dbReference type="ARBA" id="ARBA00008467"/>
    </source>
</evidence>
<reference evidence="12 13" key="1">
    <citation type="journal article" date="2011" name="Proc. Natl. Acad. Sci. U.S.A.">
        <title>Evolutionary erosion of yeast sex chromosomes by mating-type switching accidents.</title>
        <authorList>
            <person name="Gordon J.L."/>
            <person name="Armisen D."/>
            <person name="Proux-Wera E."/>
            <person name="Oheigeartaigh S.S."/>
            <person name="Byrne K.P."/>
            <person name="Wolfe K.H."/>
        </authorList>
    </citation>
    <scope>NUCLEOTIDE SEQUENCE [LARGE SCALE GENOMIC DNA]</scope>
    <source>
        <strain evidence="13">ATCC 10662 / CBS 1146 / NBRC 0425 / NCYC 2629 / NRRL Y-866</strain>
    </source>
</reference>
<dbReference type="InterPro" id="IPR000794">
    <property type="entry name" value="Beta-ketoacyl_synthase"/>
</dbReference>
<gene>
    <name evidence="12" type="primary">TDEL0H02010</name>
    <name evidence="12" type="ORF">TDEL_0H02010</name>
</gene>
<keyword evidence="5" id="KW-0443">Lipid metabolism</keyword>
<feature type="domain" description="Ketosynthase family 3 (KS3)" evidence="11">
    <location>
        <begin position="3"/>
        <end position="429"/>
    </location>
</feature>
<evidence type="ECO:0000256" key="10">
    <source>
        <dbReference type="RuleBase" id="RU003694"/>
    </source>
</evidence>
<dbReference type="OrthoDB" id="5334845at2759"/>
<feature type="active site" description="For beta-ketoacyl synthase activity" evidence="9">
    <location>
        <position position="177"/>
    </location>
</feature>
<dbReference type="AlphaFoldDB" id="G8ZZL6"/>
<accession>G8ZZL6</accession>
<dbReference type="FunCoup" id="G8ZZL6">
    <property type="interactions" value="483"/>
</dbReference>
<keyword evidence="13" id="KW-1185">Reference proteome</keyword>
<evidence type="ECO:0000313" key="12">
    <source>
        <dbReference type="EMBL" id="CCE94060.1"/>
    </source>
</evidence>
<sequence>MIMSRVVITGLGCRTPLGHSVRESWTNLLKGKSGIVPVTGLADYETEFKDVIPKTVTVGKIPEGSVEPEGLITDQDRRRCANFTRLALLATHEALKGARLLEDDLTVTSGVDLDRFGCIIGSGIGSIQDICSATQTLNNGKKVSPLFVPRILANMAAGNVSIKFNLRGASHCVSTACATGNNAIGDAYNFIRLGMQDICVAGASESCINPLSLAGFIRAKSINTENGVSRPFDAKRSGFVLGEGAGIVVLESLESAKKRQAPIIAEVKGYGLSSDAYHITSPSPNGDGARRAMQMALSEVDHREVGYVNAHATSTLLGDRAESLAIKSTFLQYRTKPLYVSSNKGSIGHLLGAAGAVESIFTIMALREQIIPHTLNLETVAGAKGDDFDTQFSGIDFVKNQPRRDDELHFAMCNSFGFGGVNTALLFERWQE</sequence>
<evidence type="ECO:0000256" key="5">
    <source>
        <dbReference type="ARBA" id="ARBA00023098"/>
    </source>
</evidence>
<keyword evidence="6 8" id="KW-0275">Fatty acid biosynthesis</keyword>
<dbReference type="PANTHER" id="PTHR11712:SF336">
    <property type="entry name" value="3-OXOACYL-[ACYL-CARRIER-PROTEIN] SYNTHASE, MITOCHONDRIAL"/>
    <property type="match status" value="1"/>
</dbReference>
<dbReference type="Pfam" id="PF00109">
    <property type="entry name" value="ketoacyl-synt"/>
    <property type="match status" value="1"/>
</dbReference>
<dbReference type="Pfam" id="PF02801">
    <property type="entry name" value="Ketoacyl-synt_C"/>
    <property type="match status" value="1"/>
</dbReference>
<dbReference type="CDD" id="cd00834">
    <property type="entry name" value="KAS_I_II"/>
    <property type="match status" value="1"/>
</dbReference>
<evidence type="ECO:0000256" key="4">
    <source>
        <dbReference type="ARBA" id="ARBA00022832"/>
    </source>
</evidence>
<dbReference type="GeneID" id="11501224"/>
<dbReference type="EMBL" id="HE616749">
    <property type="protein sequence ID" value="CCE94060.1"/>
    <property type="molecule type" value="Genomic_DNA"/>
</dbReference>
<dbReference type="RefSeq" id="XP_003683271.1">
    <property type="nucleotide sequence ID" value="XM_003683223.1"/>
</dbReference>
<dbReference type="InterPro" id="IPR014030">
    <property type="entry name" value="Ketoacyl_synth_N"/>
</dbReference>
<evidence type="ECO:0000256" key="9">
    <source>
        <dbReference type="PIRSR" id="PIRSR000447-1"/>
    </source>
</evidence>
<dbReference type="KEGG" id="tdl:TDEL_0H02010"/>